<evidence type="ECO:0000256" key="6">
    <source>
        <dbReference type="RuleBase" id="RU004466"/>
    </source>
</evidence>
<dbReference type="STRING" id="145388.A0A0D2L6V2"/>
<dbReference type="EMBL" id="KK101008">
    <property type="protein sequence ID" value="KIZ02614.1"/>
    <property type="molecule type" value="Genomic_DNA"/>
</dbReference>
<evidence type="ECO:0000256" key="7">
    <source>
        <dbReference type="SAM" id="MobiDB-lite"/>
    </source>
</evidence>
<keyword evidence="4" id="KW-0479">Metal-binding</keyword>
<dbReference type="Pfam" id="PF00348">
    <property type="entry name" value="polyprenyl_synt"/>
    <property type="match status" value="1"/>
</dbReference>
<dbReference type="GO" id="GO:0004337">
    <property type="term" value="F:(2E,6E)-farnesyl diphosphate synthase activity"/>
    <property type="evidence" value="ECO:0007669"/>
    <property type="project" value="TreeGrafter"/>
</dbReference>
<dbReference type="OrthoDB" id="10257492at2759"/>
<dbReference type="RefSeq" id="XP_013901633.1">
    <property type="nucleotide sequence ID" value="XM_014046179.1"/>
</dbReference>
<dbReference type="InterPro" id="IPR039702">
    <property type="entry name" value="FPS1-like"/>
</dbReference>
<evidence type="ECO:0000256" key="4">
    <source>
        <dbReference type="ARBA" id="ARBA00022723"/>
    </source>
</evidence>
<evidence type="ECO:0000256" key="1">
    <source>
        <dbReference type="ARBA" id="ARBA00001946"/>
    </source>
</evidence>
<dbReference type="GeneID" id="25738217"/>
<feature type="compositionally biased region" description="Polar residues" evidence="7">
    <location>
        <begin position="163"/>
        <end position="173"/>
    </location>
</feature>
<name>A0A0D2L6V2_9CHLO</name>
<keyword evidence="3 6" id="KW-0808">Transferase</keyword>
<dbReference type="Gene3D" id="1.10.600.10">
    <property type="entry name" value="Farnesyl Diphosphate Synthase"/>
    <property type="match status" value="1"/>
</dbReference>
<dbReference type="GO" id="GO:0005737">
    <property type="term" value="C:cytoplasm"/>
    <property type="evidence" value="ECO:0007669"/>
    <property type="project" value="TreeGrafter"/>
</dbReference>
<dbReference type="InterPro" id="IPR008949">
    <property type="entry name" value="Isoprenoid_synthase_dom_sf"/>
</dbReference>
<keyword evidence="5" id="KW-0460">Magnesium</keyword>
<dbReference type="KEGG" id="mng:MNEG_5340"/>
<dbReference type="PANTHER" id="PTHR11525:SF0">
    <property type="entry name" value="FARNESYL PYROPHOSPHATE SYNTHASE"/>
    <property type="match status" value="1"/>
</dbReference>
<reference evidence="8 9" key="1">
    <citation type="journal article" date="2013" name="BMC Genomics">
        <title>Reconstruction of the lipid metabolism for the microalga Monoraphidium neglectum from its genome sequence reveals characteristics suitable for biofuel production.</title>
        <authorList>
            <person name="Bogen C."/>
            <person name="Al-Dilaimi A."/>
            <person name="Albersmeier A."/>
            <person name="Wichmann J."/>
            <person name="Grundmann M."/>
            <person name="Rupp O."/>
            <person name="Lauersen K.J."/>
            <person name="Blifernez-Klassen O."/>
            <person name="Kalinowski J."/>
            <person name="Goesmann A."/>
            <person name="Mussgnug J.H."/>
            <person name="Kruse O."/>
        </authorList>
    </citation>
    <scope>NUCLEOTIDE SEQUENCE [LARGE SCALE GENOMIC DNA]</scope>
    <source>
        <strain evidence="8 9">SAG 48.87</strain>
    </source>
</reference>
<accession>A0A0D2L6V2</accession>
<dbReference type="AlphaFoldDB" id="A0A0D2L6V2"/>
<dbReference type="GO" id="GO:0045337">
    <property type="term" value="P:farnesyl diphosphate biosynthetic process"/>
    <property type="evidence" value="ECO:0007669"/>
    <property type="project" value="TreeGrafter"/>
</dbReference>
<gene>
    <name evidence="8" type="ORF">MNEG_5340</name>
</gene>
<keyword evidence="9" id="KW-1185">Reference proteome</keyword>
<dbReference type="Proteomes" id="UP000054498">
    <property type="component" value="Unassembled WGS sequence"/>
</dbReference>
<dbReference type="GO" id="GO:0004161">
    <property type="term" value="F:dimethylallyltranstransferase activity"/>
    <property type="evidence" value="ECO:0007669"/>
    <property type="project" value="TreeGrafter"/>
</dbReference>
<comment type="similarity">
    <text evidence="2 6">Belongs to the FPP/GGPP synthase family.</text>
</comment>
<evidence type="ECO:0000256" key="3">
    <source>
        <dbReference type="ARBA" id="ARBA00022679"/>
    </source>
</evidence>
<organism evidence="8 9">
    <name type="scientific">Monoraphidium neglectum</name>
    <dbReference type="NCBI Taxonomy" id="145388"/>
    <lineage>
        <taxon>Eukaryota</taxon>
        <taxon>Viridiplantae</taxon>
        <taxon>Chlorophyta</taxon>
        <taxon>core chlorophytes</taxon>
        <taxon>Chlorophyceae</taxon>
        <taxon>CS clade</taxon>
        <taxon>Sphaeropleales</taxon>
        <taxon>Selenastraceae</taxon>
        <taxon>Monoraphidium</taxon>
    </lineage>
</organism>
<proteinExistence type="inferred from homology"/>
<dbReference type="GO" id="GO:0046872">
    <property type="term" value="F:metal ion binding"/>
    <property type="evidence" value="ECO:0007669"/>
    <property type="project" value="UniProtKB-KW"/>
</dbReference>
<evidence type="ECO:0000256" key="2">
    <source>
        <dbReference type="ARBA" id="ARBA00006706"/>
    </source>
</evidence>
<sequence length="328" mass="34260">MPHAGAASGQALVARERSGADYPAHGFLAAEASAGAASAAASFGPELSSGALASVAAAAARGGPQGAALGVLLQRMQSEQAALRADLARQAATLDTIAAGRRAAVEQRDAAWEELRHARGAMGLASPQQQRQQQQQHHHHHSHSHHSHQHGSGSAGLLGEPSAANSCGAQQLSAWREEEEWGPEGGQLRASGSCLDGGGRCTDSRQFVVESFLVGGCARHAGAIMLALALAAGPMLRSSARLLAFLKVYGTLRDEIVDDELFAGQPADAKAWLREMLDYNVPGGKLNRGMAVYDVLAAMKGPENLSVEDIFQANALGWCIELVRIGCW</sequence>
<feature type="compositionally biased region" description="Basic residues" evidence="7">
    <location>
        <begin position="136"/>
        <end position="149"/>
    </location>
</feature>
<evidence type="ECO:0000313" key="8">
    <source>
        <dbReference type="EMBL" id="KIZ02614.1"/>
    </source>
</evidence>
<comment type="cofactor">
    <cofactor evidence="1">
        <name>Mg(2+)</name>
        <dbReference type="ChEBI" id="CHEBI:18420"/>
    </cofactor>
</comment>
<dbReference type="PANTHER" id="PTHR11525">
    <property type="entry name" value="FARNESYL-PYROPHOSPHATE SYNTHETASE"/>
    <property type="match status" value="1"/>
</dbReference>
<evidence type="ECO:0000313" key="9">
    <source>
        <dbReference type="Proteomes" id="UP000054498"/>
    </source>
</evidence>
<feature type="region of interest" description="Disordered" evidence="7">
    <location>
        <begin position="123"/>
        <end position="188"/>
    </location>
</feature>
<evidence type="ECO:0000256" key="5">
    <source>
        <dbReference type="ARBA" id="ARBA00022842"/>
    </source>
</evidence>
<protein>
    <submittedName>
        <fullName evidence="8">Uncharacterized protein</fullName>
    </submittedName>
</protein>
<dbReference type="InterPro" id="IPR000092">
    <property type="entry name" value="Polyprenyl_synt"/>
</dbReference>
<dbReference type="SUPFAM" id="SSF48576">
    <property type="entry name" value="Terpenoid synthases"/>
    <property type="match status" value="1"/>
</dbReference>